<evidence type="ECO:0000313" key="4">
    <source>
        <dbReference type="Proteomes" id="UP000050297"/>
    </source>
</evidence>
<dbReference type="PATRIC" id="fig|199198.5.peg.2080"/>
<evidence type="ECO:0000256" key="1">
    <source>
        <dbReference type="PIRNR" id="PIRNR006320"/>
    </source>
</evidence>
<dbReference type="SUPFAM" id="SSF52317">
    <property type="entry name" value="Class I glutamine amidotransferase-like"/>
    <property type="match status" value="1"/>
</dbReference>
<accession>A0A0P9H0Z7</accession>
<organism evidence="3 4">
    <name type="scientific">Pseudomonas syringae pv. aceris</name>
    <dbReference type="NCBI Taxonomy" id="199198"/>
    <lineage>
        <taxon>Bacteria</taxon>
        <taxon>Pseudomonadati</taxon>
        <taxon>Pseudomonadota</taxon>
        <taxon>Gammaproteobacteria</taxon>
        <taxon>Pseudomonadales</taxon>
        <taxon>Pseudomonadaceae</taxon>
        <taxon>Pseudomonas</taxon>
        <taxon>Pseudomonas syringae</taxon>
    </lineage>
</organism>
<proteinExistence type="inferred from homology"/>
<sequence>MNRQIKTSLRLIEQKEPKSMQKKVAVILSGCGVYDGAEIHESVLTLLRLDQRGAQVQCFAPDITQHHVVNHLTGEEMPESRNVLVESARIARGEVKDIREANAEDFDALIIPGGFGSAKNLSDLALQGPACQVEAGLLELAEAFAEAGKPVGLICITPALAAKIYGPGVTCTIGNDPETAAAITKMGGSHAECAVDDIVEDEARKLVSTPAYMVAKSISEAASGINKLVDRVLELTHEGDA</sequence>
<dbReference type="Pfam" id="PF01965">
    <property type="entry name" value="DJ-1_PfpI"/>
    <property type="match status" value="1"/>
</dbReference>
<gene>
    <name evidence="3" type="ORF">ALO91_100027</name>
</gene>
<evidence type="ECO:0000313" key="3">
    <source>
        <dbReference type="EMBL" id="KPW11397.1"/>
    </source>
</evidence>
<dbReference type="PIRSF" id="PIRSF006320">
    <property type="entry name" value="Elb2"/>
    <property type="match status" value="1"/>
</dbReference>
<dbReference type="AlphaFoldDB" id="A0A0P9H0Z7"/>
<comment type="catalytic activity">
    <reaction evidence="1">
        <text>glyoxal + H2O = glycolate + H(+)</text>
        <dbReference type="Rhea" id="RHEA:51672"/>
        <dbReference type="ChEBI" id="CHEBI:15377"/>
        <dbReference type="ChEBI" id="CHEBI:15378"/>
        <dbReference type="ChEBI" id="CHEBI:29805"/>
        <dbReference type="ChEBI" id="CHEBI:34779"/>
    </reaction>
</comment>
<comment type="function">
    <text evidence="1">Displays glyoxalase activity, catalyzing the conversion of glyoxal to glycolate.</text>
</comment>
<evidence type="ECO:0000259" key="2">
    <source>
        <dbReference type="Pfam" id="PF01965"/>
    </source>
</evidence>
<dbReference type="EMBL" id="LJPM01000522">
    <property type="protein sequence ID" value="KPW11397.1"/>
    <property type="molecule type" value="Genomic_DNA"/>
</dbReference>
<keyword evidence="3" id="KW-0808">Transferase</keyword>
<keyword evidence="1" id="KW-0456">Lyase</keyword>
<dbReference type="PANTHER" id="PTHR10224">
    <property type="entry name" value="ES1 PROTEIN HOMOLOG, MITOCHONDRIAL"/>
    <property type="match status" value="1"/>
</dbReference>
<dbReference type="PANTHER" id="PTHR10224:SF12">
    <property type="entry name" value="GLYOXALASE ELBB"/>
    <property type="match status" value="1"/>
</dbReference>
<dbReference type="GO" id="GO:0016740">
    <property type="term" value="F:transferase activity"/>
    <property type="evidence" value="ECO:0007669"/>
    <property type="project" value="UniProtKB-KW"/>
</dbReference>
<dbReference type="Proteomes" id="UP000050297">
    <property type="component" value="Unassembled WGS sequence"/>
</dbReference>
<dbReference type="InterPro" id="IPR002818">
    <property type="entry name" value="DJ-1/PfpI"/>
</dbReference>
<reference evidence="3 4" key="1">
    <citation type="submission" date="2015-09" db="EMBL/GenBank/DDBJ databases">
        <title>Genome announcement of multiple Pseudomonas syringae strains.</title>
        <authorList>
            <person name="Thakur S."/>
            <person name="Wang P.W."/>
            <person name="Gong Y."/>
            <person name="Weir B.S."/>
            <person name="Guttman D.S."/>
        </authorList>
    </citation>
    <scope>NUCLEOTIDE SEQUENCE [LARGE SCALE GENOMIC DNA]</scope>
    <source>
        <strain evidence="3 4">ICMP2802</strain>
    </source>
</reference>
<dbReference type="GO" id="GO:0016829">
    <property type="term" value="F:lyase activity"/>
    <property type="evidence" value="ECO:0007669"/>
    <property type="project" value="UniProtKB-UniRule"/>
</dbReference>
<protein>
    <recommendedName>
        <fullName evidence="1">Glyoxalase</fullName>
    </recommendedName>
</protein>
<feature type="domain" description="DJ-1/PfpI" evidence="2">
    <location>
        <begin position="35"/>
        <end position="172"/>
    </location>
</feature>
<dbReference type="NCBIfam" id="NF008747">
    <property type="entry name" value="PRK11780.1"/>
    <property type="match status" value="1"/>
</dbReference>
<dbReference type="InterPro" id="IPR029062">
    <property type="entry name" value="Class_I_gatase-like"/>
</dbReference>
<name>A0A0P9H0Z7_PSESX</name>
<dbReference type="Gene3D" id="3.40.50.880">
    <property type="match status" value="1"/>
</dbReference>
<dbReference type="CDD" id="cd03133">
    <property type="entry name" value="GATase1_ES1"/>
    <property type="match status" value="1"/>
</dbReference>
<comment type="similarity">
    <text evidence="1">Belongs to the peptidase C56 family.</text>
</comment>
<comment type="caution">
    <text evidence="3">The sequence shown here is derived from an EMBL/GenBank/DDBJ whole genome shotgun (WGS) entry which is preliminary data.</text>
</comment>
<dbReference type="InterPro" id="IPR026041">
    <property type="entry name" value="ElbB"/>
</dbReference>